<dbReference type="AlphaFoldDB" id="A0A6M3LGB9"/>
<organism evidence="2">
    <name type="scientific">viral metagenome</name>
    <dbReference type="NCBI Taxonomy" id="1070528"/>
    <lineage>
        <taxon>unclassified sequences</taxon>
        <taxon>metagenomes</taxon>
        <taxon>organismal metagenomes</taxon>
    </lineage>
</organism>
<dbReference type="EMBL" id="MT143037">
    <property type="protein sequence ID" value="QJA92095.1"/>
    <property type="molecule type" value="Genomic_DNA"/>
</dbReference>
<protein>
    <submittedName>
        <fullName evidence="2">Uncharacterized protein</fullName>
    </submittedName>
</protein>
<evidence type="ECO:0000313" key="1">
    <source>
        <dbReference type="EMBL" id="QJA79004.1"/>
    </source>
</evidence>
<sequence>MEEKIFICSCCSLEHQVAFWQWKDENYNELYINIHLCAHENFFKRLWAGIRYIFGHRSRFGEWDEFIFRQEDLQELKEFLNNNFNYEETETKRKTK</sequence>
<proteinExistence type="predicted"/>
<name>A0A6M3LGB9_9ZZZZ</name>
<dbReference type="EMBL" id="MT142363">
    <property type="protein sequence ID" value="QJA79004.1"/>
    <property type="molecule type" value="Genomic_DNA"/>
</dbReference>
<gene>
    <name evidence="1" type="ORF">MM415A00955_0003</name>
    <name evidence="2" type="ORF">MM415B03178_0008</name>
</gene>
<evidence type="ECO:0000313" key="2">
    <source>
        <dbReference type="EMBL" id="QJA92095.1"/>
    </source>
</evidence>
<reference evidence="2" key="1">
    <citation type="submission" date="2020-03" db="EMBL/GenBank/DDBJ databases">
        <title>The deep terrestrial virosphere.</title>
        <authorList>
            <person name="Holmfeldt K."/>
            <person name="Nilsson E."/>
            <person name="Simone D."/>
            <person name="Lopez-Fernandez M."/>
            <person name="Wu X."/>
            <person name="de Brujin I."/>
            <person name="Lundin D."/>
            <person name="Andersson A."/>
            <person name="Bertilsson S."/>
            <person name="Dopson M."/>
        </authorList>
    </citation>
    <scope>NUCLEOTIDE SEQUENCE</scope>
    <source>
        <strain evidence="1">MM415A00955</strain>
        <strain evidence="2">MM415B03178</strain>
    </source>
</reference>
<accession>A0A6M3LGB9</accession>